<evidence type="ECO:0000256" key="4">
    <source>
        <dbReference type="ARBA" id="ARBA00022692"/>
    </source>
</evidence>
<proteinExistence type="inferred from homology"/>
<dbReference type="InterPro" id="IPR004895">
    <property type="entry name" value="Prenylated_rab_accept_PRA1"/>
</dbReference>
<keyword evidence="5 7" id="KW-1133">Transmembrane helix</keyword>
<evidence type="ECO:0000256" key="8">
    <source>
        <dbReference type="SAM" id="MobiDB-lite"/>
    </source>
</evidence>
<reference evidence="9 10" key="1">
    <citation type="submission" date="2024-02" db="EMBL/GenBank/DDBJ databases">
        <title>de novo genome assembly of Solanum bulbocastanum strain 11H21.</title>
        <authorList>
            <person name="Hosaka A.J."/>
        </authorList>
    </citation>
    <scope>NUCLEOTIDE SEQUENCE [LARGE SCALE GENOMIC DNA]</scope>
    <source>
        <tissue evidence="9">Young leaves</tissue>
    </source>
</reference>
<evidence type="ECO:0000256" key="1">
    <source>
        <dbReference type="ARBA" id="ARBA00002501"/>
    </source>
</evidence>
<sequence length="206" mass="22954">MPFSISILTHTFISQKMASCGAAGQRTTATSTNPSSQTQPNESKQIPNLENKKPFSFQILFLFSIPSILESATWRIIEDLSKFGLYYAEFMWIVLFILLISERKVSLVCLVAMKEMAILYWLFLNSVANSVMFRWLIAFDTRPIVLPLLAIGTCLALIVTGAGIHLLITLALTFPIVLAHAVLCVAEDFSLDEEIDQESVPLVHTV</sequence>
<comment type="similarity">
    <text evidence="3 7">Belongs to the PRA1 family.</text>
</comment>
<dbReference type="GO" id="GO:0016020">
    <property type="term" value="C:membrane"/>
    <property type="evidence" value="ECO:0007669"/>
    <property type="project" value="UniProtKB-SubCell"/>
</dbReference>
<keyword evidence="7" id="KW-0813">Transport</keyword>
<feature type="transmembrane region" description="Helical" evidence="7">
    <location>
        <begin position="83"/>
        <end position="100"/>
    </location>
</feature>
<dbReference type="AlphaFoldDB" id="A0AAN8U905"/>
<dbReference type="Proteomes" id="UP001371456">
    <property type="component" value="Unassembled WGS sequence"/>
</dbReference>
<dbReference type="PANTHER" id="PTHR38519">
    <property type="entry name" value="PRA1 FAMILY PROTEIN"/>
    <property type="match status" value="1"/>
</dbReference>
<dbReference type="Pfam" id="PF03208">
    <property type="entry name" value="PRA1"/>
    <property type="match status" value="1"/>
</dbReference>
<feature type="transmembrane region" description="Helical" evidence="7">
    <location>
        <begin position="144"/>
        <end position="168"/>
    </location>
</feature>
<evidence type="ECO:0000313" key="9">
    <source>
        <dbReference type="EMBL" id="KAK6804293.1"/>
    </source>
</evidence>
<dbReference type="EMBL" id="JBANQN010000001">
    <property type="protein sequence ID" value="KAK6804293.1"/>
    <property type="molecule type" value="Genomic_DNA"/>
</dbReference>
<organism evidence="9 10">
    <name type="scientific">Solanum bulbocastanum</name>
    <name type="common">Wild potato</name>
    <dbReference type="NCBI Taxonomy" id="147425"/>
    <lineage>
        <taxon>Eukaryota</taxon>
        <taxon>Viridiplantae</taxon>
        <taxon>Streptophyta</taxon>
        <taxon>Embryophyta</taxon>
        <taxon>Tracheophyta</taxon>
        <taxon>Spermatophyta</taxon>
        <taxon>Magnoliopsida</taxon>
        <taxon>eudicotyledons</taxon>
        <taxon>Gunneridae</taxon>
        <taxon>Pentapetalae</taxon>
        <taxon>asterids</taxon>
        <taxon>lamiids</taxon>
        <taxon>Solanales</taxon>
        <taxon>Solanaceae</taxon>
        <taxon>Solanoideae</taxon>
        <taxon>Solaneae</taxon>
        <taxon>Solanum</taxon>
    </lineage>
</organism>
<keyword evidence="10" id="KW-1185">Reference proteome</keyword>
<name>A0AAN8U905_SOLBU</name>
<accession>A0AAN8U905</accession>
<evidence type="ECO:0000256" key="6">
    <source>
        <dbReference type="ARBA" id="ARBA00023136"/>
    </source>
</evidence>
<dbReference type="PANTHER" id="PTHR38519:SF6">
    <property type="entry name" value="PRA1 FAMILY PROTEIN"/>
    <property type="match status" value="1"/>
</dbReference>
<evidence type="ECO:0000256" key="2">
    <source>
        <dbReference type="ARBA" id="ARBA00004141"/>
    </source>
</evidence>
<keyword evidence="4 7" id="KW-0812">Transmembrane</keyword>
<comment type="caution">
    <text evidence="9">The sequence shown here is derived from an EMBL/GenBank/DDBJ whole genome shotgun (WGS) entry which is preliminary data.</text>
</comment>
<keyword evidence="6 7" id="KW-0472">Membrane</keyword>
<protein>
    <recommendedName>
        <fullName evidence="7">PRA1 family protein</fullName>
    </recommendedName>
</protein>
<evidence type="ECO:0000256" key="3">
    <source>
        <dbReference type="ARBA" id="ARBA00006483"/>
    </source>
</evidence>
<dbReference type="GO" id="GO:0016192">
    <property type="term" value="P:vesicle-mediated transport"/>
    <property type="evidence" value="ECO:0007669"/>
    <property type="project" value="UniProtKB-ARBA"/>
</dbReference>
<evidence type="ECO:0000256" key="5">
    <source>
        <dbReference type="ARBA" id="ARBA00022989"/>
    </source>
</evidence>
<feature type="compositionally biased region" description="Polar residues" evidence="8">
    <location>
        <begin position="25"/>
        <end position="48"/>
    </location>
</feature>
<dbReference type="GO" id="GO:0005783">
    <property type="term" value="C:endoplasmic reticulum"/>
    <property type="evidence" value="ECO:0007669"/>
    <property type="project" value="UniProtKB-ARBA"/>
</dbReference>
<gene>
    <name evidence="9" type="ORF">RDI58_002077</name>
</gene>
<feature type="region of interest" description="Disordered" evidence="8">
    <location>
        <begin position="24"/>
        <end position="48"/>
    </location>
</feature>
<comment type="subcellular location">
    <subcellularLocation>
        <location evidence="2 7">Membrane</location>
        <topology evidence="2 7">Multi-pass membrane protein</topology>
    </subcellularLocation>
</comment>
<evidence type="ECO:0000313" key="10">
    <source>
        <dbReference type="Proteomes" id="UP001371456"/>
    </source>
</evidence>
<comment type="function">
    <text evidence="1 7">May be involved in both secretory and endocytic intracellular trafficking in the endosomal/prevacuolar compartments.</text>
</comment>
<evidence type="ECO:0000256" key="7">
    <source>
        <dbReference type="RuleBase" id="RU363107"/>
    </source>
</evidence>